<accession>A0ACC1IBG1</accession>
<evidence type="ECO:0000313" key="1">
    <source>
        <dbReference type="EMBL" id="KAJ1890663.1"/>
    </source>
</evidence>
<dbReference type="EMBL" id="JANBPG010001298">
    <property type="protein sequence ID" value="KAJ1890663.1"/>
    <property type="molecule type" value="Genomic_DNA"/>
</dbReference>
<reference evidence="1" key="1">
    <citation type="submission" date="2022-07" db="EMBL/GenBank/DDBJ databases">
        <title>Phylogenomic reconstructions and comparative analyses of Kickxellomycotina fungi.</title>
        <authorList>
            <person name="Reynolds N.K."/>
            <person name="Stajich J.E."/>
            <person name="Barry K."/>
            <person name="Grigoriev I.V."/>
            <person name="Crous P."/>
            <person name="Smith M.E."/>
        </authorList>
    </citation>
    <scope>NUCLEOTIDE SEQUENCE</scope>
    <source>
        <strain evidence="1">Benny 63K</strain>
    </source>
</reference>
<organism evidence="1 2">
    <name type="scientific">Kickxella alabastrina</name>
    <dbReference type="NCBI Taxonomy" id="61397"/>
    <lineage>
        <taxon>Eukaryota</taxon>
        <taxon>Fungi</taxon>
        <taxon>Fungi incertae sedis</taxon>
        <taxon>Zoopagomycota</taxon>
        <taxon>Kickxellomycotina</taxon>
        <taxon>Kickxellomycetes</taxon>
        <taxon>Kickxellales</taxon>
        <taxon>Kickxellaceae</taxon>
        <taxon>Kickxella</taxon>
    </lineage>
</organism>
<protein>
    <submittedName>
        <fullName evidence="1">Uncharacterized protein</fullName>
    </submittedName>
</protein>
<keyword evidence="2" id="KW-1185">Reference proteome</keyword>
<comment type="caution">
    <text evidence="1">The sequence shown here is derived from an EMBL/GenBank/DDBJ whole genome shotgun (WGS) entry which is preliminary data.</text>
</comment>
<evidence type="ECO:0000313" key="2">
    <source>
        <dbReference type="Proteomes" id="UP001150581"/>
    </source>
</evidence>
<dbReference type="Proteomes" id="UP001150581">
    <property type="component" value="Unassembled WGS sequence"/>
</dbReference>
<proteinExistence type="predicted"/>
<name>A0ACC1IBG1_9FUNG</name>
<sequence>MPTTTANLTAASLPQDLLEQKSAVCVGVQRQFTWEEVKQVVAAERLDLLGRVAEKELVYREDMQKIREEFGSVVAYIQQVKLAAFLRDTASEFLMIPNDYPYALPDNTQHFIVWSKVKLTPGTVADDVIKQLFEAKLNKEIGAGKYEWVWFVNPPHLQSIPEVVHGHLIVQMM</sequence>
<gene>
    <name evidence="1" type="ORF">LPJ66_007342</name>
</gene>